<name>D2MNT2_9FIRM</name>
<proteinExistence type="predicted"/>
<sequence>MGIIANYQYLSDKNLKNLKLFMRKKLRFLKKLKMRMKG</sequence>
<reference evidence="2" key="1">
    <citation type="submission" date="2009-12" db="EMBL/GenBank/DDBJ databases">
        <title>Sequence of Clostridiales genomosp. BVAB3 str. UPII9-5.</title>
        <authorList>
            <person name="Madupu R."/>
            <person name="Durkin A.S."/>
            <person name="Torralba M."/>
            <person name="Methe B."/>
            <person name="Sutton G.G."/>
            <person name="Strausberg R.L."/>
            <person name="Nelson K.E."/>
        </authorList>
    </citation>
    <scope>NUCLEOTIDE SEQUENCE [LARGE SCALE GENOMIC DNA]</scope>
    <source>
        <strain evidence="2">W1219</strain>
    </source>
</reference>
<gene>
    <name evidence="1" type="ORF">HMPREF9013_0615</name>
</gene>
<evidence type="ECO:0000313" key="1">
    <source>
        <dbReference type="EMBL" id="EFC05701.1"/>
    </source>
</evidence>
<evidence type="ECO:0000313" key="2">
    <source>
        <dbReference type="Proteomes" id="UP000005017"/>
    </source>
</evidence>
<comment type="caution">
    <text evidence="1">The sequence shown here is derived from an EMBL/GenBank/DDBJ whole genome shotgun (WGS) entry which is preliminary data.</text>
</comment>
<dbReference type="EMBL" id="ADFR01000007">
    <property type="protein sequence ID" value="EFC05701.1"/>
    <property type="molecule type" value="Genomic_DNA"/>
</dbReference>
<dbReference type="Proteomes" id="UP000005017">
    <property type="component" value="Unassembled WGS sequence"/>
</dbReference>
<accession>D2MNT2</accession>
<keyword evidence="2" id="KW-1185">Reference proteome</keyword>
<dbReference type="AlphaFoldDB" id="D2MNT2"/>
<organism evidence="1 2">
    <name type="scientific">Bulleidia extructa W1219</name>
    <dbReference type="NCBI Taxonomy" id="679192"/>
    <lineage>
        <taxon>Bacteria</taxon>
        <taxon>Bacillati</taxon>
        <taxon>Bacillota</taxon>
        <taxon>Erysipelotrichia</taxon>
        <taxon>Erysipelotrichales</taxon>
        <taxon>Erysipelotrichaceae</taxon>
        <taxon>Bulleidia</taxon>
    </lineage>
</organism>
<protein>
    <submittedName>
        <fullName evidence="1">Uncharacterized protein</fullName>
    </submittedName>
</protein>